<dbReference type="Proteomes" id="UP000472372">
    <property type="component" value="Chromosome 3"/>
</dbReference>
<dbReference type="PANTHER" id="PTHR11825">
    <property type="entry name" value="SUBGROUP IIII AMINOTRANSFERASE"/>
    <property type="match status" value="1"/>
</dbReference>
<dbReference type="EMBL" id="HG992979">
    <property type="protein sequence ID" value="CAE7021023.1"/>
    <property type="molecule type" value="Genomic_DNA"/>
</dbReference>
<dbReference type="PIRSF" id="PIRSF006468">
    <property type="entry name" value="BCAT1"/>
    <property type="match status" value="1"/>
</dbReference>
<gene>
    <name evidence="7" type="ORF">PTTW11_03185</name>
</gene>
<dbReference type="Pfam" id="PF01063">
    <property type="entry name" value="Aminotran_4"/>
    <property type="match status" value="1"/>
</dbReference>
<evidence type="ECO:0000313" key="7">
    <source>
        <dbReference type="EMBL" id="CAE7021023.1"/>
    </source>
</evidence>
<dbReference type="PANTHER" id="PTHR11825:SF69">
    <property type="entry name" value="BRANCHED-CHAIN-AMINO-ACID AMINOTRANSFERASE"/>
    <property type="match status" value="1"/>
</dbReference>
<keyword evidence="4" id="KW-0808">Transferase</keyword>
<dbReference type="InterPro" id="IPR001544">
    <property type="entry name" value="Aminotrans_IV"/>
</dbReference>
<dbReference type="InterPro" id="IPR043132">
    <property type="entry name" value="BCAT-like_C"/>
</dbReference>
<feature type="region of interest" description="Disordered" evidence="6">
    <location>
        <begin position="1"/>
        <end position="23"/>
    </location>
</feature>
<comment type="cofactor">
    <cofactor evidence="1">
        <name>pyridoxal 5'-phosphate</name>
        <dbReference type="ChEBI" id="CHEBI:597326"/>
    </cofactor>
</comment>
<dbReference type="SUPFAM" id="SSF56752">
    <property type="entry name" value="D-aminoacid aminotransferase-like PLP-dependent enzymes"/>
    <property type="match status" value="1"/>
</dbReference>
<dbReference type="GO" id="GO:0005739">
    <property type="term" value="C:mitochondrion"/>
    <property type="evidence" value="ECO:0007669"/>
    <property type="project" value="TreeGrafter"/>
</dbReference>
<dbReference type="InterPro" id="IPR005786">
    <property type="entry name" value="B_amino_transII"/>
</dbReference>
<protein>
    <submittedName>
        <fullName evidence="7">Branched-chain-amino-acid aminotransferase</fullName>
    </submittedName>
</protein>
<dbReference type="GO" id="GO:0009099">
    <property type="term" value="P:L-valine biosynthetic process"/>
    <property type="evidence" value="ECO:0007669"/>
    <property type="project" value="TreeGrafter"/>
</dbReference>
<comment type="similarity">
    <text evidence="2">Belongs to the class-IV pyridoxal-phosphate-dependent aminotransferase family.</text>
</comment>
<reference evidence="7" key="1">
    <citation type="submission" date="2021-02" db="EMBL/GenBank/DDBJ databases">
        <authorList>
            <person name="Syme A R."/>
            <person name="Syme A R."/>
            <person name="Moolhuijzen P."/>
        </authorList>
    </citation>
    <scope>NUCLEOTIDE SEQUENCE</scope>
    <source>
        <strain evidence="7">W1-1</strain>
    </source>
</reference>
<keyword evidence="3 7" id="KW-0032">Aminotransferase</keyword>
<sequence length="418" mass="45084">MTGAAGSPQANGASQRDGGSRGVLDAARLTHELTLSPRPIPAPDSPELWTQGEATDHMILARYNSANGGWAAPQLVPYGPLSLMPTAAVLHYATECFEGMKLYRGVDGRIRLFRPEHNAMRMRQSAARVSLPDFPAEQLVKLIAALAAVDAPRWLPKDRPGTYLYVRPTLIATQPSLAMKKASEALLYVMLVCFPDFDQPTGSLGPPAQGEKVRRPGLRLLASGKDKVRAWPGGFGNCKVGANYGPSIIASAAAAQQGFDQILWLLGGEEWVTEAGACNFFAVVKPKGGLGKTQLLTAPLGNGVVLPGVTRTSVFETVSETLANELDVVERNFSIHELIDAASDGRLVEWFVCGTAFFITPVGEVCYEGRAIRVSVGDERGRSGNLVEWLRERLSAIMYGDIEHPWAYVVEEGEVSKP</sequence>
<dbReference type="Gene3D" id="3.30.470.10">
    <property type="match status" value="1"/>
</dbReference>
<dbReference type="AlphaFoldDB" id="A0A6S6VWD3"/>
<dbReference type="Gene3D" id="3.20.10.10">
    <property type="entry name" value="D-amino Acid Aminotransferase, subunit A, domain 2"/>
    <property type="match status" value="1"/>
</dbReference>
<proteinExistence type="inferred from homology"/>
<dbReference type="InterPro" id="IPR036038">
    <property type="entry name" value="Aminotransferase-like"/>
</dbReference>
<evidence type="ECO:0000256" key="1">
    <source>
        <dbReference type="ARBA" id="ARBA00001933"/>
    </source>
</evidence>
<evidence type="ECO:0000256" key="5">
    <source>
        <dbReference type="ARBA" id="ARBA00022898"/>
    </source>
</evidence>
<dbReference type="GO" id="GO:0004084">
    <property type="term" value="F:branched-chain-amino-acid transaminase activity"/>
    <property type="evidence" value="ECO:0007669"/>
    <property type="project" value="InterPro"/>
</dbReference>
<evidence type="ECO:0000256" key="2">
    <source>
        <dbReference type="ARBA" id="ARBA00009320"/>
    </source>
</evidence>
<dbReference type="GO" id="GO:0009098">
    <property type="term" value="P:L-leucine biosynthetic process"/>
    <property type="evidence" value="ECO:0007669"/>
    <property type="project" value="TreeGrafter"/>
</dbReference>
<keyword evidence="5" id="KW-0663">Pyridoxal phosphate</keyword>
<dbReference type="InterPro" id="IPR043131">
    <property type="entry name" value="BCAT-like_N"/>
</dbReference>
<accession>A0A6S6VWD3</accession>
<evidence type="ECO:0000256" key="4">
    <source>
        <dbReference type="ARBA" id="ARBA00022679"/>
    </source>
</evidence>
<evidence type="ECO:0000256" key="3">
    <source>
        <dbReference type="ARBA" id="ARBA00022576"/>
    </source>
</evidence>
<evidence type="ECO:0000313" key="8">
    <source>
        <dbReference type="Proteomes" id="UP000472372"/>
    </source>
</evidence>
<name>A0A6S6VWD3_9PLEO</name>
<evidence type="ECO:0000256" key="6">
    <source>
        <dbReference type="SAM" id="MobiDB-lite"/>
    </source>
</evidence>
<organism evidence="7 8">
    <name type="scientific">Pyrenophora teres f. teres</name>
    <dbReference type="NCBI Taxonomy" id="97479"/>
    <lineage>
        <taxon>Eukaryota</taxon>
        <taxon>Fungi</taxon>
        <taxon>Dikarya</taxon>
        <taxon>Ascomycota</taxon>
        <taxon>Pezizomycotina</taxon>
        <taxon>Dothideomycetes</taxon>
        <taxon>Pleosporomycetidae</taxon>
        <taxon>Pleosporales</taxon>
        <taxon>Pleosporineae</taxon>
        <taxon>Pleosporaceae</taxon>
        <taxon>Pyrenophora</taxon>
    </lineage>
</organism>